<dbReference type="AlphaFoldDB" id="A0A7W7K8C1"/>
<comment type="caution">
    <text evidence="2">The sequence shown here is derived from an EMBL/GenBank/DDBJ whole genome shotgun (WGS) entry which is preliminary data.</text>
</comment>
<protein>
    <submittedName>
        <fullName evidence="2">Flagellar protein FlgJ</fullName>
    </submittedName>
</protein>
<evidence type="ECO:0000259" key="1">
    <source>
        <dbReference type="Pfam" id="PF10135"/>
    </source>
</evidence>
<keyword evidence="2" id="KW-0282">Flagellum</keyword>
<dbReference type="EMBL" id="JACHLR010000004">
    <property type="protein sequence ID" value="MBB4858122.1"/>
    <property type="molecule type" value="Genomic_DNA"/>
</dbReference>
<proteinExistence type="predicted"/>
<gene>
    <name evidence="2" type="ORF">HNO88_001436</name>
</gene>
<keyword evidence="2" id="KW-0966">Cell projection</keyword>
<keyword evidence="3" id="KW-1185">Reference proteome</keyword>
<dbReference type="RefSeq" id="WP_184243470.1">
    <property type="nucleotide sequence ID" value="NZ_JACHLR010000004.1"/>
</dbReference>
<keyword evidence="2" id="KW-0969">Cilium</keyword>
<dbReference type="InterPro" id="IPR019301">
    <property type="entry name" value="Flagellar_prot_FlgJ_N"/>
</dbReference>
<dbReference type="Proteomes" id="UP000555448">
    <property type="component" value="Unassembled WGS sequence"/>
</dbReference>
<evidence type="ECO:0000313" key="2">
    <source>
        <dbReference type="EMBL" id="MBB4858122.1"/>
    </source>
</evidence>
<evidence type="ECO:0000313" key="3">
    <source>
        <dbReference type="Proteomes" id="UP000555448"/>
    </source>
</evidence>
<feature type="domain" description="Flagellar protein FlgJ N-terminal" evidence="1">
    <location>
        <begin position="44"/>
        <end position="90"/>
    </location>
</feature>
<sequence>MTSVSTTNLASTKLIAGNATDREKLSAAAKQFEAVFVRQMLSAARKADFGGEDLFGGQALDTFREMQDNQFADITAQTGALGFAAKIEAQVARLLPSTQAALQQQPTGAKAK</sequence>
<reference evidence="2 3" key="1">
    <citation type="submission" date="2020-08" db="EMBL/GenBank/DDBJ databases">
        <title>Functional genomics of gut bacteria from endangered species of beetles.</title>
        <authorList>
            <person name="Carlos-Shanley C."/>
        </authorList>
    </citation>
    <scope>NUCLEOTIDE SEQUENCE [LARGE SCALE GENOMIC DNA]</scope>
    <source>
        <strain evidence="2 3">S00245</strain>
    </source>
</reference>
<dbReference type="Pfam" id="PF10135">
    <property type="entry name" value="Rod-binding"/>
    <property type="match status" value="1"/>
</dbReference>
<organism evidence="2 3">
    <name type="scientific">Novosphingobium chloroacetimidivorans</name>
    <dbReference type="NCBI Taxonomy" id="1428314"/>
    <lineage>
        <taxon>Bacteria</taxon>
        <taxon>Pseudomonadati</taxon>
        <taxon>Pseudomonadota</taxon>
        <taxon>Alphaproteobacteria</taxon>
        <taxon>Sphingomonadales</taxon>
        <taxon>Sphingomonadaceae</taxon>
        <taxon>Novosphingobium</taxon>
    </lineage>
</organism>
<name>A0A7W7K8C1_9SPHN</name>
<accession>A0A7W7K8C1</accession>